<dbReference type="Proteomes" id="UP000467305">
    <property type="component" value="Unassembled WGS sequence"/>
</dbReference>
<gene>
    <name evidence="2" type="ORF">F7018_10235</name>
</gene>
<reference evidence="2 3" key="1">
    <citation type="submission" date="2019-09" db="EMBL/GenBank/DDBJ databases">
        <authorList>
            <person name="Cao W.R."/>
        </authorList>
    </citation>
    <scope>NUCLEOTIDE SEQUENCE [LARGE SCALE GENOMIC DNA]</scope>
    <source>
        <strain evidence="3">a4</strain>
    </source>
</reference>
<comment type="caution">
    <text evidence="2">The sequence shown here is derived from an EMBL/GenBank/DDBJ whole genome shotgun (WGS) entry which is preliminary data.</text>
</comment>
<evidence type="ECO:0000256" key="1">
    <source>
        <dbReference type="SAM" id="SignalP"/>
    </source>
</evidence>
<dbReference type="EMBL" id="WAAU01000014">
    <property type="protein sequence ID" value="KAB1157300.1"/>
    <property type="molecule type" value="Genomic_DNA"/>
</dbReference>
<evidence type="ECO:0000313" key="3">
    <source>
        <dbReference type="Proteomes" id="UP000467305"/>
    </source>
</evidence>
<dbReference type="OrthoDB" id="1140688at2"/>
<sequence>MKKLSMVIIIMVFIRSTYSFGQTINEGDLYVTPNTTISLVNDFENTNTGNFVNEGEMYVYANFKNDGLVDFLTPNGTANFIGANVQQISGSEVSRFNNVLFNNTSNATPFQLSGRLNVYNEADFSSGIVDNTNFNGTITFEQNATHTNTSNTSHVDGYVHKEGDTEFEFPVGDKNFYRASKISAPLNTREVIKSKYFLENSNTLYPHNLKVGVIKYIDTNEYWEITQENGNSNVIVTLTWNNNTTSSTITQATSKTAIHIVRWDPTQGFWVDEGGIVDELTNSVTTVSEATGYGVFALALVKEELILPGGCLTVYNGLSTNDDGKNDVLEFNCIENYPDNTVKIFNKSGVKIFETKGYNNKDKSFRGYSDGRLTLNRNDRLPKGTYYYILEYKYNSEMVKRAGYLFIN</sequence>
<feature type="signal peptide" evidence="1">
    <location>
        <begin position="1"/>
        <end position="21"/>
    </location>
</feature>
<name>A0A7J5AIG0_9FLAO</name>
<evidence type="ECO:0000313" key="2">
    <source>
        <dbReference type="EMBL" id="KAB1157300.1"/>
    </source>
</evidence>
<feature type="chain" id="PRO_5029491045" evidence="1">
    <location>
        <begin position="22"/>
        <end position="408"/>
    </location>
</feature>
<dbReference type="AlphaFoldDB" id="A0A7J5AIG0"/>
<keyword evidence="1" id="KW-0732">Signal</keyword>
<dbReference type="RefSeq" id="WP_150899969.1">
    <property type="nucleotide sequence ID" value="NZ_WAAU01000014.1"/>
</dbReference>
<dbReference type="Pfam" id="PF13585">
    <property type="entry name" value="CHU_C"/>
    <property type="match status" value="1"/>
</dbReference>
<keyword evidence="3" id="KW-1185">Reference proteome</keyword>
<accession>A0A7J5AIG0</accession>
<protein>
    <submittedName>
        <fullName evidence="2">Gliding motility-associated C-terminal domain-containing protein</fullName>
    </submittedName>
</protein>
<proteinExistence type="predicted"/>
<organism evidence="2 3">
    <name type="scientific">Tenacibaculum aiptasiae</name>
    <dbReference type="NCBI Taxonomy" id="426481"/>
    <lineage>
        <taxon>Bacteria</taxon>
        <taxon>Pseudomonadati</taxon>
        <taxon>Bacteroidota</taxon>
        <taxon>Flavobacteriia</taxon>
        <taxon>Flavobacteriales</taxon>
        <taxon>Flavobacteriaceae</taxon>
        <taxon>Tenacibaculum</taxon>
    </lineage>
</organism>